<dbReference type="InterPro" id="IPR036388">
    <property type="entry name" value="WH-like_DNA-bd_sf"/>
</dbReference>
<dbReference type="PANTHER" id="PTHR24567:SF74">
    <property type="entry name" value="HTH-TYPE TRANSCRIPTIONAL REGULATOR ARCR"/>
    <property type="match status" value="1"/>
</dbReference>
<protein>
    <submittedName>
        <fullName evidence="6">Crp/Fnr family transcriptional regulator</fullName>
    </submittedName>
</protein>
<accession>A0A7G5C0M1</accession>
<keyword evidence="4" id="KW-0804">Transcription</keyword>
<keyword evidence="3" id="KW-0010">Activator</keyword>
<proteinExistence type="predicted"/>
<dbReference type="KEGG" id="cchl:FPL14_17340"/>
<evidence type="ECO:0000259" key="5">
    <source>
        <dbReference type="PROSITE" id="PS51063"/>
    </source>
</evidence>
<dbReference type="SUPFAM" id="SSF46785">
    <property type="entry name" value="Winged helix' DNA-binding domain"/>
    <property type="match status" value="1"/>
</dbReference>
<feature type="domain" description="HTH crp-type" evidence="5">
    <location>
        <begin position="149"/>
        <end position="215"/>
    </location>
</feature>
<dbReference type="Gene3D" id="1.10.10.10">
    <property type="entry name" value="Winged helix-like DNA-binding domain superfamily/Winged helix DNA-binding domain"/>
    <property type="match status" value="1"/>
</dbReference>
<dbReference type="SMART" id="SM00419">
    <property type="entry name" value="HTH_CRP"/>
    <property type="match status" value="1"/>
</dbReference>
<dbReference type="GO" id="GO:0003700">
    <property type="term" value="F:DNA-binding transcription factor activity"/>
    <property type="evidence" value="ECO:0007669"/>
    <property type="project" value="TreeGrafter"/>
</dbReference>
<dbReference type="InterPro" id="IPR012318">
    <property type="entry name" value="HTH_CRP"/>
</dbReference>
<dbReference type="InterPro" id="IPR018490">
    <property type="entry name" value="cNMP-bd_dom_sf"/>
</dbReference>
<name>A0A7G5C0M1_9BACL</name>
<dbReference type="RefSeq" id="WP_182298982.1">
    <property type="nucleotide sequence ID" value="NZ_CP041969.1"/>
</dbReference>
<dbReference type="InterPro" id="IPR014710">
    <property type="entry name" value="RmlC-like_jellyroll"/>
</dbReference>
<gene>
    <name evidence="6" type="ORF">FPL14_17340</name>
</gene>
<keyword evidence="1" id="KW-0805">Transcription regulation</keyword>
<evidence type="ECO:0000256" key="4">
    <source>
        <dbReference type="ARBA" id="ARBA00023163"/>
    </source>
</evidence>
<evidence type="ECO:0000313" key="7">
    <source>
        <dbReference type="Proteomes" id="UP000515679"/>
    </source>
</evidence>
<dbReference type="CDD" id="cd00038">
    <property type="entry name" value="CAP_ED"/>
    <property type="match status" value="1"/>
</dbReference>
<dbReference type="GO" id="GO:0003677">
    <property type="term" value="F:DNA binding"/>
    <property type="evidence" value="ECO:0007669"/>
    <property type="project" value="UniProtKB-KW"/>
</dbReference>
<dbReference type="GO" id="GO:0005829">
    <property type="term" value="C:cytosol"/>
    <property type="evidence" value="ECO:0007669"/>
    <property type="project" value="TreeGrafter"/>
</dbReference>
<keyword evidence="2" id="KW-0238">DNA-binding</keyword>
<dbReference type="Pfam" id="PF13545">
    <property type="entry name" value="HTH_Crp_2"/>
    <property type="match status" value="1"/>
</dbReference>
<evidence type="ECO:0000256" key="2">
    <source>
        <dbReference type="ARBA" id="ARBA00023125"/>
    </source>
</evidence>
<dbReference type="Proteomes" id="UP000515679">
    <property type="component" value="Chromosome"/>
</dbReference>
<sequence>MDYHHLDRIKLLFPCFQSVPNEHWVNAELLSIDSSTPHAIQEGHIFRHTMFIVGGSVRIFKICPSSGREMTLYRVNGGQCCSLMLASILGETEYEASVQVEEPTEVLLIPVPLFRGWMDSLQPVRQFVYKQMMGRIIDVTTLLEQVTFQSIPLRLSDYLLSRFHALQSDTLWITHEKIAIELGTAREVVTRTLKSFAKSGAIALKRGQIVLLDGGSLQRLSKRANVT</sequence>
<dbReference type="InterPro" id="IPR036390">
    <property type="entry name" value="WH_DNA-bd_sf"/>
</dbReference>
<dbReference type="InterPro" id="IPR000595">
    <property type="entry name" value="cNMP-bd_dom"/>
</dbReference>
<dbReference type="PANTHER" id="PTHR24567">
    <property type="entry name" value="CRP FAMILY TRANSCRIPTIONAL REGULATORY PROTEIN"/>
    <property type="match status" value="1"/>
</dbReference>
<evidence type="ECO:0000313" key="6">
    <source>
        <dbReference type="EMBL" id="QMV42755.1"/>
    </source>
</evidence>
<dbReference type="SUPFAM" id="SSF51206">
    <property type="entry name" value="cAMP-binding domain-like"/>
    <property type="match status" value="1"/>
</dbReference>
<organism evidence="6 7">
    <name type="scientific">Cohnella cholangitidis</name>
    <dbReference type="NCBI Taxonomy" id="2598458"/>
    <lineage>
        <taxon>Bacteria</taxon>
        <taxon>Bacillati</taxon>
        <taxon>Bacillota</taxon>
        <taxon>Bacilli</taxon>
        <taxon>Bacillales</taxon>
        <taxon>Paenibacillaceae</taxon>
        <taxon>Cohnella</taxon>
    </lineage>
</organism>
<dbReference type="AlphaFoldDB" id="A0A7G5C0M1"/>
<evidence type="ECO:0000256" key="1">
    <source>
        <dbReference type="ARBA" id="ARBA00023015"/>
    </source>
</evidence>
<dbReference type="Gene3D" id="2.60.120.10">
    <property type="entry name" value="Jelly Rolls"/>
    <property type="match status" value="1"/>
</dbReference>
<reference evidence="6 7" key="1">
    <citation type="submission" date="2019-07" db="EMBL/GenBank/DDBJ databases">
        <authorList>
            <person name="Kim J.K."/>
            <person name="Cheong H.-M."/>
            <person name="Choi Y."/>
            <person name="Hwang K.J."/>
            <person name="Lee S."/>
            <person name="Choi C."/>
        </authorList>
    </citation>
    <scope>NUCLEOTIDE SEQUENCE [LARGE SCALE GENOMIC DNA]</scope>
    <source>
        <strain evidence="6 7">KS 22</strain>
    </source>
</reference>
<keyword evidence="7" id="KW-1185">Reference proteome</keyword>
<evidence type="ECO:0000256" key="3">
    <source>
        <dbReference type="ARBA" id="ARBA00023159"/>
    </source>
</evidence>
<dbReference type="EMBL" id="CP041969">
    <property type="protein sequence ID" value="QMV42755.1"/>
    <property type="molecule type" value="Genomic_DNA"/>
</dbReference>
<dbReference type="InterPro" id="IPR050397">
    <property type="entry name" value="Env_Response_Regulators"/>
</dbReference>
<dbReference type="PROSITE" id="PS51063">
    <property type="entry name" value="HTH_CRP_2"/>
    <property type="match status" value="1"/>
</dbReference>